<keyword evidence="3" id="KW-1185">Reference proteome</keyword>
<evidence type="ECO:0000313" key="3">
    <source>
        <dbReference type="Proteomes" id="UP000030746"/>
    </source>
</evidence>
<dbReference type="SUPFAM" id="SSF47391">
    <property type="entry name" value="Dimerization-anchoring domain of cAMP-dependent PK regulatory subunit"/>
    <property type="match status" value="1"/>
</dbReference>
<protein>
    <recommendedName>
        <fullName evidence="1">RIIa domain-containing protein</fullName>
    </recommendedName>
</protein>
<dbReference type="OMA" id="VHACPEK"/>
<dbReference type="OrthoDB" id="417078at2759"/>
<dbReference type="Gene3D" id="1.20.890.10">
    <property type="entry name" value="cAMP-dependent protein kinase regulatory subunit, dimerization-anchoring domain"/>
    <property type="match status" value="1"/>
</dbReference>
<organism evidence="2 3">
    <name type="scientific">Lottia gigantea</name>
    <name type="common">Giant owl limpet</name>
    <dbReference type="NCBI Taxonomy" id="225164"/>
    <lineage>
        <taxon>Eukaryota</taxon>
        <taxon>Metazoa</taxon>
        <taxon>Spiralia</taxon>
        <taxon>Lophotrochozoa</taxon>
        <taxon>Mollusca</taxon>
        <taxon>Gastropoda</taxon>
        <taxon>Patellogastropoda</taxon>
        <taxon>Lottioidea</taxon>
        <taxon>Lottiidae</taxon>
        <taxon>Lottia</taxon>
    </lineage>
</organism>
<evidence type="ECO:0000313" key="2">
    <source>
        <dbReference type="EMBL" id="ESO83452.1"/>
    </source>
</evidence>
<feature type="domain" description="RIIa" evidence="1">
    <location>
        <begin position="21"/>
        <end position="58"/>
    </location>
</feature>
<dbReference type="HOGENOM" id="CLU_197769_0_0_1"/>
<dbReference type="RefSeq" id="XP_009065881.1">
    <property type="nucleotide sequence ID" value="XM_009067633.1"/>
</dbReference>
<gene>
    <name evidence="2" type="ORF">LOTGIDRAFT_133477</name>
</gene>
<dbReference type="Proteomes" id="UP000030746">
    <property type="component" value="Unassembled WGS sequence"/>
</dbReference>
<dbReference type="Pfam" id="PF02197">
    <property type="entry name" value="RIIa"/>
    <property type="match status" value="1"/>
</dbReference>
<dbReference type="STRING" id="225164.V3ZH19"/>
<reference evidence="2 3" key="1">
    <citation type="journal article" date="2013" name="Nature">
        <title>Insights into bilaterian evolution from three spiralian genomes.</title>
        <authorList>
            <person name="Simakov O."/>
            <person name="Marletaz F."/>
            <person name="Cho S.J."/>
            <person name="Edsinger-Gonzales E."/>
            <person name="Havlak P."/>
            <person name="Hellsten U."/>
            <person name="Kuo D.H."/>
            <person name="Larsson T."/>
            <person name="Lv J."/>
            <person name="Arendt D."/>
            <person name="Savage R."/>
            <person name="Osoegawa K."/>
            <person name="de Jong P."/>
            <person name="Grimwood J."/>
            <person name="Chapman J.A."/>
            <person name="Shapiro H."/>
            <person name="Aerts A."/>
            <person name="Otillar R.P."/>
            <person name="Terry A.Y."/>
            <person name="Boore J.L."/>
            <person name="Grigoriev I.V."/>
            <person name="Lindberg D.R."/>
            <person name="Seaver E.C."/>
            <person name="Weisblat D.A."/>
            <person name="Putnam N.H."/>
            <person name="Rokhsar D.S."/>
        </authorList>
    </citation>
    <scope>NUCLEOTIDE SEQUENCE [LARGE SCALE GENOMIC DNA]</scope>
</reference>
<dbReference type="CTD" id="20233444"/>
<sequence length="69" mass="8220">MAAMSDEEQNLKECESYVQSHNIQQILKDCIVQLCVNKPENPVVFLKEHFERIEKVCIRYKKKIFMALF</sequence>
<dbReference type="GeneID" id="20233444"/>
<dbReference type="KEGG" id="lgi:LOTGIDRAFT_133477"/>
<name>V3ZH19_LOTGI</name>
<accession>V3ZH19</accession>
<dbReference type="InterPro" id="IPR003117">
    <property type="entry name" value="cAMP_dep_PK_reg_su_I/II_a/b"/>
</dbReference>
<evidence type="ECO:0000259" key="1">
    <source>
        <dbReference type="SMART" id="SM00394"/>
    </source>
</evidence>
<dbReference type="AlphaFoldDB" id="V3ZH19"/>
<dbReference type="EMBL" id="KB203683">
    <property type="protein sequence ID" value="ESO83452.1"/>
    <property type="molecule type" value="Genomic_DNA"/>
</dbReference>
<dbReference type="SMART" id="SM00394">
    <property type="entry name" value="RIIa"/>
    <property type="match status" value="1"/>
</dbReference>
<proteinExistence type="predicted"/>
<dbReference type="CDD" id="cd12097">
    <property type="entry name" value="DD_RI_PKA"/>
    <property type="match status" value="1"/>
</dbReference>